<evidence type="ECO:0000256" key="2">
    <source>
        <dbReference type="ARBA" id="ARBA00022679"/>
    </source>
</evidence>
<dbReference type="InterPro" id="IPR008949">
    <property type="entry name" value="Isoprenoid_synthase_dom_sf"/>
</dbReference>
<protein>
    <submittedName>
        <fullName evidence="6">Geranyltranstransferase</fullName>
    </submittedName>
</protein>
<keyword evidence="4" id="KW-0460">Magnesium</keyword>
<evidence type="ECO:0000256" key="5">
    <source>
        <dbReference type="ARBA" id="ARBA00023229"/>
    </source>
</evidence>
<dbReference type="Gene3D" id="1.10.600.10">
    <property type="entry name" value="Farnesyl Diphosphate Synthase"/>
    <property type="match status" value="1"/>
</dbReference>
<accession>J9FVK6</accession>
<organism evidence="6">
    <name type="scientific">gut metagenome</name>
    <dbReference type="NCBI Taxonomy" id="749906"/>
    <lineage>
        <taxon>unclassified sequences</taxon>
        <taxon>metagenomes</taxon>
        <taxon>organismal metagenomes</taxon>
    </lineage>
</organism>
<sequence>MPLSEDKGPRDDRAMTKTIQQADFADWRRDRVTHLEWAAGESLPQPGREPKRLIGAMRYATMSGGKRIRALLCYAAGQVTGAEDPILDRAAVALEMIHAYSLVHDDMPCMDNDTLRRGKPTVHVQYGEALAMLAGDALQTEAFYCL</sequence>
<dbReference type="InterPro" id="IPR000092">
    <property type="entry name" value="Polyprenyl_synt"/>
</dbReference>
<dbReference type="EMBL" id="AMCI01008194">
    <property type="protein sequence ID" value="EJW91419.1"/>
    <property type="molecule type" value="Genomic_DNA"/>
</dbReference>
<reference evidence="6" key="1">
    <citation type="journal article" date="2012" name="PLoS ONE">
        <title>Gene sets for utilization of primary and secondary nutrition supplies in the distal gut of endangered iberian lynx.</title>
        <authorList>
            <person name="Alcaide M."/>
            <person name="Messina E."/>
            <person name="Richter M."/>
            <person name="Bargiela R."/>
            <person name="Peplies J."/>
            <person name="Huws S.A."/>
            <person name="Newbold C.J."/>
            <person name="Golyshin P.N."/>
            <person name="Simon M.A."/>
            <person name="Lopez G."/>
            <person name="Yakimov M.M."/>
            <person name="Ferrer M."/>
        </authorList>
    </citation>
    <scope>NUCLEOTIDE SEQUENCE</scope>
</reference>
<keyword evidence="5" id="KW-0414">Isoprene biosynthesis</keyword>
<dbReference type="PANTHER" id="PTHR43281:SF1">
    <property type="entry name" value="FARNESYL DIPHOSPHATE SYNTHASE"/>
    <property type="match status" value="1"/>
</dbReference>
<keyword evidence="3" id="KW-0479">Metal-binding</keyword>
<dbReference type="SUPFAM" id="SSF48576">
    <property type="entry name" value="Terpenoid synthases"/>
    <property type="match status" value="1"/>
</dbReference>
<comment type="cofactor">
    <cofactor evidence="1">
        <name>Mg(2+)</name>
        <dbReference type="ChEBI" id="CHEBI:18420"/>
    </cofactor>
</comment>
<proteinExistence type="predicted"/>
<dbReference type="PANTHER" id="PTHR43281">
    <property type="entry name" value="FARNESYL DIPHOSPHATE SYNTHASE"/>
    <property type="match status" value="1"/>
</dbReference>
<dbReference type="GO" id="GO:0046872">
    <property type="term" value="F:metal ion binding"/>
    <property type="evidence" value="ECO:0007669"/>
    <property type="project" value="UniProtKB-KW"/>
</dbReference>
<dbReference type="GO" id="GO:0008299">
    <property type="term" value="P:isoprenoid biosynthetic process"/>
    <property type="evidence" value="ECO:0007669"/>
    <property type="project" value="UniProtKB-KW"/>
</dbReference>
<dbReference type="AlphaFoldDB" id="J9FVK6"/>
<feature type="non-terminal residue" evidence="6">
    <location>
        <position position="146"/>
    </location>
</feature>
<dbReference type="PROSITE" id="PS00723">
    <property type="entry name" value="POLYPRENYL_SYNTHASE_1"/>
    <property type="match status" value="1"/>
</dbReference>
<evidence type="ECO:0000256" key="1">
    <source>
        <dbReference type="ARBA" id="ARBA00001946"/>
    </source>
</evidence>
<name>J9FVK6_9ZZZZ</name>
<dbReference type="GO" id="GO:0004659">
    <property type="term" value="F:prenyltransferase activity"/>
    <property type="evidence" value="ECO:0007669"/>
    <property type="project" value="InterPro"/>
</dbReference>
<comment type="caution">
    <text evidence="6">The sequence shown here is derived from an EMBL/GenBank/DDBJ whole genome shotgun (WGS) entry which is preliminary data.</text>
</comment>
<keyword evidence="2 6" id="KW-0808">Transferase</keyword>
<gene>
    <name evidence="6" type="ORF">EVA_20474</name>
</gene>
<dbReference type="InterPro" id="IPR033749">
    <property type="entry name" value="Polyprenyl_synt_CS"/>
</dbReference>
<dbReference type="Pfam" id="PF00348">
    <property type="entry name" value="polyprenyl_synt"/>
    <property type="match status" value="1"/>
</dbReference>
<evidence type="ECO:0000256" key="4">
    <source>
        <dbReference type="ARBA" id="ARBA00022842"/>
    </source>
</evidence>
<evidence type="ECO:0000313" key="6">
    <source>
        <dbReference type="EMBL" id="EJW91419.1"/>
    </source>
</evidence>
<evidence type="ECO:0000256" key="3">
    <source>
        <dbReference type="ARBA" id="ARBA00022723"/>
    </source>
</evidence>